<dbReference type="InterPro" id="IPR004308">
    <property type="entry name" value="GCS"/>
</dbReference>
<dbReference type="InterPro" id="IPR014746">
    <property type="entry name" value="Gln_synth/guanido_kin_cat_dom"/>
</dbReference>
<evidence type="ECO:0000256" key="1">
    <source>
        <dbReference type="ARBA" id="ARBA00005006"/>
    </source>
</evidence>
<dbReference type="PANTHER" id="PTHR11164:SF0">
    <property type="entry name" value="GLUTAMATE--CYSTEINE LIGASE CATALYTIC SUBUNIT"/>
    <property type="match status" value="1"/>
</dbReference>
<keyword evidence="6" id="KW-0547">Nucleotide-binding</keyword>
<keyword evidence="4" id="KW-0436">Ligase</keyword>
<evidence type="ECO:0000256" key="10">
    <source>
        <dbReference type="SAM" id="MobiDB-lite"/>
    </source>
</evidence>
<feature type="compositionally biased region" description="Acidic residues" evidence="10">
    <location>
        <begin position="511"/>
        <end position="520"/>
    </location>
</feature>
<reference evidence="11 12" key="1">
    <citation type="submission" date="2023-02" db="EMBL/GenBank/DDBJ databases">
        <title>LHISI_Scaffold_Assembly.</title>
        <authorList>
            <person name="Stuart O.P."/>
            <person name="Cleave R."/>
            <person name="Magrath M.J.L."/>
            <person name="Mikheyev A.S."/>
        </authorList>
    </citation>
    <scope>NUCLEOTIDE SEQUENCE [LARGE SCALE GENOMIC DNA]</scope>
    <source>
        <strain evidence="11">Daus_M_001</strain>
        <tissue evidence="11">Leg muscle</tissue>
    </source>
</reference>
<keyword evidence="12" id="KW-1185">Reference proteome</keyword>
<evidence type="ECO:0000256" key="5">
    <source>
        <dbReference type="ARBA" id="ARBA00022684"/>
    </source>
</evidence>
<evidence type="ECO:0000256" key="3">
    <source>
        <dbReference type="ARBA" id="ARBA00012220"/>
    </source>
</evidence>
<evidence type="ECO:0000256" key="8">
    <source>
        <dbReference type="ARBA" id="ARBA00030585"/>
    </source>
</evidence>
<organism evidence="11 12">
    <name type="scientific">Dryococelus australis</name>
    <dbReference type="NCBI Taxonomy" id="614101"/>
    <lineage>
        <taxon>Eukaryota</taxon>
        <taxon>Metazoa</taxon>
        <taxon>Ecdysozoa</taxon>
        <taxon>Arthropoda</taxon>
        <taxon>Hexapoda</taxon>
        <taxon>Insecta</taxon>
        <taxon>Pterygota</taxon>
        <taxon>Neoptera</taxon>
        <taxon>Polyneoptera</taxon>
        <taxon>Phasmatodea</taxon>
        <taxon>Verophasmatodea</taxon>
        <taxon>Anareolatae</taxon>
        <taxon>Phasmatidae</taxon>
        <taxon>Eurycanthinae</taxon>
        <taxon>Dryococelus</taxon>
    </lineage>
</organism>
<dbReference type="Pfam" id="PF03074">
    <property type="entry name" value="GCS"/>
    <property type="match status" value="3"/>
</dbReference>
<evidence type="ECO:0000256" key="7">
    <source>
        <dbReference type="ARBA" id="ARBA00022840"/>
    </source>
</evidence>
<evidence type="ECO:0000313" key="11">
    <source>
        <dbReference type="EMBL" id="KAJ8870873.1"/>
    </source>
</evidence>
<keyword evidence="5" id="KW-0317">Glutathione biosynthesis</keyword>
<comment type="caution">
    <text evidence="11">The sequence shown here is derived from an EMBL/GenBank/DDBJ whole genome shotgun (WGS) entry which is preliminary data.</text>
</comment>
<feature type="compositionally biased region" description="Polar residues" evidence="10">
    <location>
        <begin position="521"/>
        <end position="550"/>
    </location>
</feature>
<dbReference type="EMBL" id="JARBHB010000012">
    <property type="protein sequence ID" value="KAJ8870873.1"/>
    <property type="molecule type" value="Genomic_DNA"/>
</dbReference>
<dbReference type="EC" id="6.3.2.2" evidence="3"/>
<protein>
    <recommendedName>
        <fullName evidence="3">glutamate--cysteine ligase</fullName>
        <ecNumber evidence="3">6.3.2.2</ecNumber>
    </recommendedName>
    <alternativeName>
        <fullName evidence="9">Gamma-ECS</fullName>
    </alternativeName>
    <alternativeName>
        <fullName evidence="8">Gamma-glutamylcysteine synthetase</fullName>
    </alternativeName>
</protein>
<sequence>MHLEGTLSCCVPCGTLQLLLAGDYDSVNCSRKRFNVCVCVFPPKQVEYIIVKFDHENKTAKVSLRASKVLSALNKKEEDDPTGVKSLWRPEYAGYMIEGTPGKPYGGLLAHFNVVEANMKYRREEAQQLMKENEVVMTLTNFPRYVLFYSHVWYDVFPCFGKLYPVGQAPSLPVSHDDDDDAPDSVSSEVTAGYCTCVGNVVCMPVVSLGVHHFPCPFSPLSARTTGWSIKLGTPGFTLPPTKPTPHAGASRSLFFPDDAIYGGHPRFATLTRNIRERRGSKVAINLPSKCTQIYAMEFFLWQQNLFAVSVIEVAVHKTCLHEWCTLSVYRDKNTPQPFVEDLSHLRGDASAALPDHVYMDAMGFGMGCCCLQLTFQACNIDEARRLYDQLTPLCPIMVSQSVIACEQEHSVANLFQQEHSVANLFQQEHSVANLFQQEHSVANLFQQEHSVANLFPRAVISVQATPTPGLKLASAACAKAHTFLAPARDTAALPPAQLTGPEAALHDGASLDEDYDPEETPSNLTVTQPANSSVEHTEQPSPKTSERTSTVRLSSGKVIWVRHPKTETLPGFCVVKLASGKSIKLALTAASPIFRGYVTDVDARWNVISGAVDCRTEEERGLKPLKTNKFNIPKSRYDSISSYLSPLGEKSAERRGRFTGCASFVGVIAASRAARRSLWARMTANREPGACKPDWYPFSSTNGRYHLMRAPAFGNLPGMLKQRRGRSRVVKPHQLVGDLSSFPWSKLAECLTGLGATPGSLGGAPIASLGEPLERTGPTQSQSHTLSGNTNGAVDGCKLNDIPVLYDEAVYQQLRAADIDHLLAQHIAHLFIRDTVSLFSEKVHQNDEEDSDHFENIQSTNWQTMRFKPPPPNSPIGWRVEFRPCEVQITDFENAAIVCFVVLLTRVILSYQLNFIIPISMVDENMKRAQRNGAVRTEKFWFRKSITTCVSPPAATSCCNMSDGCTFYTELTINEIINGKPGEFPGLIPLINSYLSGMDVDADTHCTIQQYLKLIQRRASGELHTTASWIRSFVQAHPDYRSIFYLGLPDVRK</sequence>
<comment type="similarity">
    <text evidence="2">Belongs to the glutamate--cysteine ligase type 3 family.</text>
</comment>
<proteinExistence type="inferred from homology"/>
<evidence type="ECO:0000313" key="12">
    <source>
        <dbReference type="Proteomes" id="UP001159363"/>
    </source>
</evidence>
<dbReference type="Proteomes" id="UP001159363">
    <property type="component" value="Chromosome 11"/>
</dbReference>
<evidence type="ECO:0000256" key="6">
    <source>
        <dbReference type="ARBA" id="ARBA00022741"/>
    </source>
</evidence>
<accession>A0ABQ9GEZ1</accession>
<dbReference type="SUPFAM" id="SSF55931">
    <property type="entry name" value="Glutamine synthetase/guanido kinase"/>
    <property type="match status" value="2"/>
</dbReference>
<evidence type="ECO:0000256" key="2">
    <source>
        <dbReference type="ARBA" id="ARBA00008100"/>
    </source>
</evidence>
<keyword evidence="7" id="KW-0067">ATP-binding</keyword>
<dbReference type="Gene3D" id="3.30.590.50">
    <property type="match status" value="5"/>
</dbReference>
<evidence type="ECO:0000256" key="9">
    <source>
        <dbReference type="ARBA" id="ARBA00032122"/>
    </source>
</evidence>
<comment type="pathway">
    <text evidence="1">Sulfur metabolism; glutathione biosynthesis; glutathione from L-cysteine and L-glutamate: step 1/2.</text>
</comment>
<feature type="region of interest" description="Disordered" evidence="10">
    <location>
        <begin position="508"/>
        <end position="550"/>
    </location>
</feature>
<name>A0ABQ9GEZ1_9NEOP</name>
<gene>
    <name evidence="11" type="ORF">PR048_027174</name>
</gene>
<dbReference type="PANTHER" id="PTHR11164">
    <property type="entry name" value="GLUTAMATE CYSTEINE LIGASE"/>
    <property type="match status" value="1"/>
</dbReference>
<evidence type="ECO:0000256" key="4">
    <source>
        <dbReference type="ARBA" id="ARBA00022598"/>
    </source>
</evidence>